<feature type="transmembrane region" description="Helical" evidence="1">
    <location>
        <begin position="72"/>
        <end position="91"/>
    </location>
</feature>
<dbReference type="InterPro" id="IPR018677">
    <property type="entry name" value="DUF2157"/>
</dbReference>
<proteinExistence type="predicted"/>
<gene>
    <name evidence="3" type="ORF">V6255_16920</name>
</gene>
<feature type="transmembrane region" description="Helical" evidence="1">
    <location>
        <begin position="294"/>
        <end position="314"/>
    </location>
</feature>
<evidence type="ECO:0000313" key="3">
    <source>
        <dbReference type="EMBL" id="MEL0660818.1"/>
    </source>
</evidence>
<feature type="domain" description="DUF2157" evidence="2">
    <location>
        <begin position="11"/>
        <end position="151"/>
    </location>
</feature>
<feature type="transmembrane region" description="Helical" evidence="1">
    <location>
        <begin position="103"/>
        <end position="122"/>
    </location>
</feature>
<dbReference type="Proteomes" id="UP001366060">
    <property type="component" value="Unassembled WGS sequence"/>
</dbReference>
<feature type="transmembrane region" description="Helical" evidence="1">
    <location>
        <begin position="265"/>
        <end position="282"/>
    </location>
</feature>
<evidence type="ECO:0000313" key="4">
    <source>
        <dbReference type="Proteomes" id="UP001366060"/>
    </source>
</evidence>
<feature type="transmembrane region" description="Helical" evidence="1">
    <location>
        <begin position="240"/>
        <end position="258"/>
    </location>
</feature>
<dbReference type="Pfam" id="PF09925">
    <property type="entry name" value="DUF2157"/>
    <property type="match status" value="1"/>
</dbReference>
<reference evidence="3 4" key="1">
    <citation type="submission" date="2024-02" db="EMBL/GenBank/DDBJ databases">
        <title>Bacteria isolated from the canopy kelp, Nereocystis luetkeana.</title>
        <authorList>
            <person name="Pfister C.A."/>
            <person name="Younker I.T."/>
            <person name="Light S.H."/>
        </authorList>
    </citation>
    <scope>NUCLEOTIDE SEQUENCE [LARGE SCALE GENOMIC DNA]</scope>
    <source>
        <strain evidence="3 4">TI.2.07</strain>
    </source>
</reference>
<feature type="transmembrane region" description="Helical" evidence="1">
    <location>
        <begin position="183"/>
        <end position="200"/>
    </location>
</feature>
<keyword evidence="1" id="KW-0812">Transmembrane</keyword>
<feature type="transmembrane region" description="Helical" evidence="1">
    <location>
        <begin position="128"/>
        <end position="148"/>
    </location>
</feature>
<name>A0ABU9HGH7_9GAMM</name>
<dbReference type="RefSeq" id="WP_341629202.1">
    <property type="nucleotide sequence ID" value="NZ_JBAKBA010000059.1"/>
</dbReference>
<accession>A0ABU9HGH7</accession>
<organism evidence="3 4">
    <name type="scientific">Psychromonas arctica</name>
    <dbReference type="NCBI Taxonomy" id="168275"/>
    <lineage>
        <taxon>Bacteria</taxon>
        <taxon>Pseudomonadati</taxon>
        <taxon>Pseudomonadota</taxon>
        <taxon>Gammaproteobacteria</taxon>
        <taxon>Alteromonadales</taxon>
        <taxon>Psychromonadaceae</taxon>
        <taxon>Psychromonas</taxon>
    </lineage>
</organism>
<keyword evidence="1" id="KW-0472">Membrane</keyword>
<dbReference type="EMBL" id="JBAKBA010000059">
    <property type="protein sequence ID" value="MEL0660818.1"/>
    <property type="molecule type" value="Genomic_DNA"/>
</dbReference>
<sequence>MPSSRHIVSDFIKRGYVQPAQINEALNCTQVSPTINSWFKFIDRLLLCLGALSLAFSVLFFIAYNWDDWGRFGKFALIESLLVATIFIYWLAKKDSLKAQISLLVSCLMVGVLMAFFGQTYQTGADPWTLFFFWAVLIIPWVVIARFAPLWLSWLGLLNVALSLYIDSFGLPLTLFLSADGNLWIALFFLNSIALTALELSSRRFIYLSPRWLARSIASLAGFMITFIAVDTIIDSHNTSLLPFLFWGVFIAALYVVYRHLRHDLFMLAGGCLSSIVVIITACIDNLNEDYIEGFFLLTSVLIIGLTSLATIWLKKVNKEMLS</sequence>
<comment type="caution">
    <text evidence="3">The sequence shown here is derived from an EMBL/GenBank/DDBJ whole genome shotgun (WGS) entry which is preliminary data.</text>
</comment>
<feature type="transmembrane region" description="Helical" evidence="1">
    <location>
        <begin position="212"/>
        <end position="234"/>
    </location>
</feature>
<feature type="transmembrane region" description="Helical" evidence="1">
    <location>
        <begin position="45"/>
        <end position="66"/>
    </location>
</feature>
<evidence type="ECO:0000256" key="1">
    <source>
        <dbReference type="SAM" id="Phobius"/>
    </source>
</evidence>
<keyword evidence="1" id="KW-1133">Transmembrane helix</keyword>
<keyword evidence="4" id="KW-1185">Reference proteome</keyword>
<feature type="transmembrane region" description="Helical" evidence="1">
    <location>
        <begin position="155"/>
        <end position="177"/>
    </location>
</feature>
<protein>
    <submittedName>
        <fullName evidence="3">DUF2157 domain-containing protein</fullName>
    </submittedName>
</protein>
<evidence type="ECO:0000259" key="2">
    <source>
        <dbReference type="Pfam" id="PF09925"/>
    </source>
</evidence>